<gene>
    <name evidence="11" type="ORF">KHLLAP_LOCUS428</name>
</gene>
<evidence type="ECO:0000256" key="7">
    <source>
        <dbReference type="ARBA" id="ARBA00023128"/>
    </source>
</evidence>
<accession>A0AAI8V8V7</accession>
<dbReference type="AlphaFoldDB" id="A0AAI8V8V7"/>
<proteinExistence type="inferred from homology"/>
<keyword evidence="7" id="KW-0496">Mitochondrion</keyword>
<keyword evidence="4" id="KW-0138">CF(0)</keyword>
<comment type="caution">
    <text evidence="11">The sequence shown here is derived from an EMBL/GenBank/DDBJ whole genome shotgun (WGS) entry which is preliminary data.</text>
</comment>
<evidence type="ECO:0000256" key="9">
    <source>
        <dbReference type="ARBA" id="ARBA00023310"/>
    </source>
</evidence>
<keyword evidence="5" id="KW-0375">Hydrogen ion transport</keyword>
<dbReference type="InterPro" id="IPR006808">
    <property type="entry name" value="ATP_synth_F0_gsu_mt"/>
</dbReference>
<keyword evidence="9" id="KW-0066">ATP synthesis</keyword>
<evidence type="ECO:0000313" key="12">
    <source>
        <dbReference type="Proteomes" id="UP001295740"/>
    </source>
</evidence>
<comment type="similarity">
    <text evidence="2">Belongs to the ATPase g subunit family.</text>
</comment>
<organism evidence="11 12">
    <name type="scientific">Anthostomella pinea</name>
    <dbReference type="NCBI Taxonomy" id="933095"/>
    <lineage>
        <taxon>Eukaryota</taxon>
        <taxon>Fungi</taxon>
        <taxon>Dikarya</taxon>
        <taxon>Ascomycota</taxon>
        <taxon>Pezizomycotina</taxon>
        <taxon>Sordariomycetes</taxon>
        <taxon>Xylariomycetidae</taxon>
        <taxon>Xylariales</taxon>
        <taxon>Xylariaceae</taxon>
        <taxon>Anthostomella</taxon>
    </lineage>
</organism>
<evidence type="ECO:0000313" key="11">
    <source>
        <dbReference type="EMBL" id="CAJ2499960.1"/>
    </source>
</evidence>
<name>A0AAI8V8V7_9PEZI</name>
<dbReference type="Pfam" id="PF04718">
    <property type="entry name" value="ATP-synt_G"/>
    <property type="match status" value="1"/>
</dbReference>
<dbReference type="Proteomes" id="UP001295740">
    <property type="component" value="Unassembled WGS sequence"/>
</dbReference>
<feature type="compositionally biased region" description="Basic and acidic residues" evidence="10">
    <location>
        <begin position="68"/>
        <end position="85"/>
    </location>
</feature>
<evidence type="ECO:0000256" key="2">
    <source>
        <dbReference type="ARBA" id="ARBA00005699"/>
    </source>
</evidence>
<sequence length="258" mass="27074">MSSSTLARPVLRQSGAWSRMAARRFESSTTAKATEATKETASKASNTAKETASKASETTKQAASKASETTKETASKASEATKETASKASSSASEYASKAQQGLSKVTSSAGPAIAGAAKGMANSLSRVGGRTGRMVAFVEKQVPKVVYYSKVGAELSKMVFHGQKMSPPSVSTMQSYYQNAMKIMRNPSSLMQTASQTAEKAAQQPASILQRVQNINRAQLVAGGVVLAECLGFFSIGEMVGRFKIIGYHGDNGAAHH</sequence>
<keyword evidence="12" id="KW-1185">Reference proteome</keyword>
<evidence type="ECO:0000256" key="1">
    <source>
        <dbReference type="ARBA" id="ARBA00004325"/>
    </source>
</evidence>
<evidence type="ECO:0000256" key="6">
    <source>
        <dbReference type="ARBA" id="ARBA00023065"/>
    </source>
</evidence>
<evidence type="ECO:0000256" key="10">
    <source>
        <dbReference type="SAM" id="MobiDB-lite"/>
    </source>
</evidence>
<reference evidence="11" key="1">
    <citation type="submission" date="2023-10" db="EMBL/GenBank/DDBJ databases">
        <authorList>
            <person name="Hackl T."/>
        </authorList>
    </citation>
    <scope>NUCLEOTIDE SEQUENCE</scope>
</reference>
<evidence type="ECO:0000256" key="5">
    <source>
        <dbReference type="ARBA" id="ARBA00022781"/>
    </source>
</evidence>
<evidence type="ECO:0000256" key="8">
    <source>
        <dbReference type="ARBA" id="ARBA00023136"/>
    </source>
</evidence>
<dbReference type="GO" id="GO:0015078">
    <property type="term" value="F:proton transmembrane transporter activity"/>
    <property type="evidence" value="ECO:0007669"/>
    <property type="project" value="InterPro"/>
</dbReference>
<comment type="subcellular location">
    <subcellularLocation>
        <location evidence="1">Mitochondrion membrane</location>
    </subcellularLocation>
</comment>
<keyword evidence="8" id="KW-0472">Membrane</keyword>
<feature type="compositionally biased region" description="Polar residues" evidence="10">
    <location>
        <begin position="46"/>
        <end position="61"/>
    </location>
</feature>
<dbReference type="GO" id="GO:0031966">
    <property type="term" value="C:mitochondrial membrane"/>
    <property type="evidence" value="ECO:0007669"/>
    <property type="project" value="UniProtKB-SubCell"/>
</dbReference>
<evidence type="ECO:0000256" key="3">
    <source>
        <dbReference type="ARBA" id="ARBA00022448"/>
    </source>
</evidence>
<feature type="region of interest" description="Disordered" evidence="10">
    <location>
        <begin position="1"/>
        <end position="93"/>
    </location>
</feature>
<dbReference type="EMBL" id="CAUWAG010000003">
    <property type="protein sequence ID" value="CAJ2499960.1"/>
    <property type="molecule type" value="Genomic_DNA"/>
</dbReference>
<keyword evidence="6" id="KW-0406">Ion transport</keyword>
<dbReference type="Gene3D" id="1.10.287.700">
    <property type="entry name" value="Helix hairpin bin"/>
    <property type="match status" value="1"/>
</dbReference>
<protein>
    <submittedName>
        <fullName evidence="11">Uu.00g028130.m01.CDS01</fullName>
    </submittedName>
</protein>
<evidence type="ECO:0000256" key="4">
    <source>
        <dbReference type="ARBA" id="ARBA00022547"/>
    </source>
</evidence>
<dbReference type="GO" id="GO:0045259">
    <property type="term" value="C:proton-transporting ATP synthase complex"/>
    <property type="evidence" value="ECO:0007669"/>
    <property type="project" value="UniProtKB-KW"/>
</dbReference>
<keyword evidence="3" id="KW-0813">Transport</keyword>
<dbReference type="GO" id="GO:0015986">
    <property type="term" value="P:proton motive force-driven ATP synthesis"/>
    <property type="evidence" value="ECO:0007669"/>
    <property type="project" value="InterPro"/>
</dbReference>